<organism evidence="2">
    <name type="scientific">Anopheles marajoara</name>
    <dbReference type="NCBI Taxonomy" id="58244"/>
    <lineage>
        <taxon>Eukaryota</taxon>
        <taxon>Metazoa</taxon>
        <taxon>Ecdysozoa</taxon>
        <taxon>Arthropoda</taxon>
        <taxon>Hexapoda</taxon>
        <taxon>Insecta</taxon>
        <taxon>Pterygota</taxon>
        <taxon>Neoptera</taxon>
        <taxon>Endopterygota</taxon>
        <taxon>Diptera</taxon>
        <taxon>Nematocera</taxon>
        <taxon>Culicoidea</taxon>
        <taxon>Culicidae</taxon>
        <taxon>Anophelinae</taxon>
        <taxon>Anopheles</taxon>
    </lineage>
</organism>
<dbReference type="EMBL" id="GGFJ01013687">
    <property type="protein sequence ID" value="MBW62828.1"/>
    <property type="molecule type" value="Transcribed_RNA"/>
</dbReference>
<sequence length="79" mass="8947">MVLMLMMRLMSVGIVRGGHALRLRLCDAHHAETTATAHRPGADTVRDVDLHLRVGIQRTSLLLRLGQRWSFGGRWKCRS</sequence>
<accession>A0A2M4CD09</accession>
<evidence type="ECO:0000256" key="1">
    <source>
        <dbReference type="SAM" id="SignalP"/>
    </source>
</evidence>
<feature type="signal peptide" evidence="1">
    <location>
        <begin position="1"/>
        <end position="20"/>
    </location>
</feature>
<keyword evidence="1" id="KW-0732">Signal</keyword>
<evidence type="ECO:0000313" key="2">
    <source>
        <dbReference type="EMBL" id="MBW62828.1"/>
    </source>
</evidence>
<reference evidence="2" key="1">
    <citation type="submission" date="2018-01" db="EMBL/GenBank/DDBJ databases">
        <title>An insight into the sialome of Amazonian anophelines.</title>
        <authorList>
            <person name="Ribeiro J.M."/>
            <person name="Scarpassa V."/>
            <person name="Calvo E."/>
        </authorList>
    </citation>
    <scope>NUCLEOTIDE SEQUENCE</scope>
    <source>
        <tissue evidence="2">Salivary glands</tissue>
    </source>
</reference>
<name>A0A2M4CD09_9DIPT</name>
<protein>
    <submittedName>
        <fullName evidence="2">Putative secreted protein</fullName>
    </submittedName>
</protein>
<feature type="chain" id="PRO_5014876065" evidence="1">
    <location>
        <begin position="21"/>
        <end position="79"/>
    </location>
</feature>
<proteinExistence type="predicted"/>
<dbReference type="AlphaFoldDB" id="A0A2M4CD09"/>